<accession>A0A173RC86</accession>
<protein>
    <submittedName>
        <fullName evidence="3">Sigma-E processing peptidase SpoIIGA</fullName>
    </submittedName>
</protein>
<evidence type="ECO:0000313" key="4">
    <source>
        <dbReference type="EMBL" id="CUO86758.1"/>
    </source>
</evidence>
<evidence type="ECO:0000313" key="5">
    <source>
        <dbReference type="Proteomes" id="UP000095390"/>
    </source>
</evidence>
<dbReference type="GO" id="GO:0030436">
    <property type="term" value="P:asexual sporulation"/>
    <property type="evidence" value="ECO:0007669"/>
    <property type="project" value="InterPro"/>
</dbReference>
<dbReference type="OrthoDB" id="2690199at2"/>
<dbReference type="RefSeq" id="WP_005349208.1">
    <property type="nucleotide sequence ID" value="NZ_BLYK01000066.1"/>
</dbReference>
<keyword evidence="2" id="KW-0472">Membrane</keyword>
<dbReference type="AlphaFoldDB" id="A0A173RC86"/>
<feature type="transmembrane region" description="Helical" evidence="2">
    <location>
        <begin position="92"/>
        <end position="111"/>
    </location>
</feature>
<feature type="transmembrane region" description="Helical" evidence="2">
    <location>
        <begin position="123"/>
        <end position="141"/>
    </location>
</feature>
<feature type="transmembrane region" description="Helical" evidence="2">
    <location>
        <begin position="59"/>
        <end position="80"/>
    </location>
</feature>
<evidence type="ECO:0000313" key="3">
    <source>
        <dbReference type="EMBL" id="CUM75397.1"/>
    </source>
</evidence>
<evidence type="ECO:0000256" key="1">
    <source>
        <dbReference type="SAM" id="Coils"/>
    </source>
</evidence>
<dbReference type="GO" id="GO:0006508">
    <property type="term" value="P:proteolysis"/>
    <property type="evidence" value="ECO:0007669"/>
    <property type="project" value="InterPro"/>
</dbReference>
<feature type="transmembrane region" description="Helical" evidence="2">
    <location>
        <begin position="37"/>
        <end position="53"/>
    </location>
</feature>
<evidence type="ECO:0000256" key="2">
    <source>
        <dbReference type="SAM" id="Phobius"/>
    </source>
</evidence>
<evidence type="ECO:0000313" key="6">
    <source>
        <dbReference type="Proteomes" id="UP000095679"/>
    </source>
</evidence>
<sequence>MKTEYPFLFSFLYNWAADYILLLFVKKDLYPEIKNRTILIGASACSLSYILWEGTAGKLPPYCRIILKWFLIFSILYILFKIRSVKKIGKTISLFLCYLFLMGGAVSFFLSCIHIKTVGGRKTAWKAMAVIWFSAGVIFLWKMKKKKENATQISKTYTYEVRISRKGRKAVYKGIYDSGNLLVSQITGQGVCIIQKEQAAKLLLTKEKSEIEQIYIQFSEEKEEKKREKNGKKKQQIEQPLWRMWAKQFQTGIYVLQYSTVGKKNAKMPGVMAEEIVVLKDGEVLTRTKGMLGISQEELSETKEFFVLLPNDIFDREESSNIL</sequence>
<gene>
    <name evidence="4" type="ORF">ERS852450_02575</name>
    <name evidence="3" type="ORF">ERS852578_00005</name>
</gene>
<dbReference type="GeneID" id="75047616"/>
<dbReference type="Pfam" id="PF03419">
    <property type="entry name" value="Peptidase_U4"/>
    <property type="match status" value="1"/>
</dbReference>
<feature type="transmembrane region" description="Helical" evidence="2">
    <location>
        <begin position="6"/>
        <end position="25"/>
    </location>
</feature>
<reference evidence="5 6" key="1">
    <citation type="submission" date="2015-09" db="EMBL/GenBank/DDBJ databases">
        <authorList>
            <consortium name="Pathogen Informatics"/>
        </authorList>
    </citation>
    <scope>NUCLEOTIDE SEQUENCE [LARGE SCALE GENOMIC DNA]</scope>
    <source>
        <strain evidence="4 6">2789STDY5834835</strain>
        <strain evidence="3 5">2789STDY5834966</strain>
    </source>
</reference>
<dbReference type="Proteomes" id="UP000095679">
    <property type="component" value="Unassembled WGS sequence"/>
</dbReference>
<dbReference type="InterPro" id="IPR005081">
    <property type="entry name" value="SpoIIGA"/>
</dbReference>
<name>A0A173RC86_9FIRM</name>
<feature type="coiled-coil region" evidence="1">
    <location>
        <begin position="208"/>
        <end position="239"/>
    </location>
</feature>
<dbReference type="Proteomes" id="UP000095390">
    <property type="component" value="Unassembled WGS sequence"/>
</dbReference>
<organism evidence="3 5">
    <name type="scientific">Anaerobutyricum hallii</name>
    <dbReference type="NCBI Taxonomy" id="39488"/>
    <lineage>
        <taxon>Bacteria</taxon>
        <taxon>Bacillati</taxon>
        <taxon>Bacillota</taxon>
        <taxon>Clostridia</taxon>
        <taxon>Lachnospirales</taxon>
        <taxon>Lachnospiraceae</taxon>
        <taxon>Anaerobutyricum</taxon>
    </lineage>
</organism>
<keyword evidence="2" id="KW-1133">Transmembrane helix</keyword>
<proteinExistence type="predicted"/>
<dbReference type="EMBL" id="CYYC01000001">
    <property type="protein sequence ID" value="CUM75397.1"/>
    <property type="molecule type" value="Genomic_DNA"/>
</dbReference>
<dbReference type="GO" id="GO:0004190">
    <property type="term" value="F:aspartic-type endopeptidase activity"/>
    <property type="evidence" value="ECO:0007669"/>
    <property type="project" value="InterPro"/>
</dbReference>
<dbReference type="EMBL" id="CYZL01000027">
    <property type="protein sequence ID" value="CUO86758.1"/>
    <property type="molecule type" value="Genomic_DNA"/>
</dbReference>
<keyword evidence="2" id="KW-0812">Transmembrane</keyword>
<keyword evidence="1" id="KW-0175">Coiled coil</keyword>